<keyword evidence="7" id="KW-0961">Cell wall biogenesis/degradation</keyword>
<keyword evidence="3" id="KW-0808">Transferase</keyword>
<dbReference type="GO" id="GO:0012505">
    <property type="term" value="C:endomembrane system"/>
    <property type="evidence" value="ECO:0007669"/>
    <property type="project" value="UniProtKB-SubCell"/>
</dbReference>
<evidence type="ECO:0000256" key="5">
    <source>
        <dbReference type="ARBA" id="ARBA00022989"/>
    </source>
</evidence>
<keyword evidence="6" id="KW-0472">Membrane</keyword>
<dbReference type="AlphaFoldDB" id="A0A9Q0QR69"/>
<name>A0A9Q0QR69_9MAGN</name>
<dbReference type="OrthoDB" id="1710676at2759"/>
<dbReference type="GO" id="GO:0016020">
    <property type="term" value="C:membrane"/>
    <property type="evidence" value="ECO:0007669"/>
    <property type="project" value="InterPro"/>
</dbReference>
<evidence type="ECO:0000313" key="9">
    <source>
        <dbReference type="Proteomes" id="UP001141806"/>
    </source>
</evidence>
<dbReference type="EMBL" id="JAMYWD010000006">
    <property type="protein sequence ID" value="KAJ4969010.1"/>
    <property type="molecule type" value="Genomic_DNA"/>
</dbReference>
<dbReference type="Proteomes" id="UP001141806">
    <property type="component" value="Unassembled WGS sequence"/>
</dbReference>
<keyword evidence="4" id="KW-0812">Transmembrane</keyword>
<evidence type="ECO:0000256" key="1">
    <source>
        <dbReference type="ARBA" id="ARBA00004308"/>
    </source>
</evidence>
<comment type="subcellular location">
    <subcellularLocation>
        <location evidence="1">Endomembrane system</location>
    </subcellularLocation>
</comment>
<reference evidence="8" key="1">
    <citation type="journal article" date="2023" name="Plant J.">
        <title>The genome of the king protea, Protea cynaroides.</title>
        <authorList>
            <person name="Chang J."/>
            <person name="Duong T.A."/>
            <person name="Schoeman C."/>
            <person name="Ma X."/>
            <person name="Roodt D."/>
            <person name="Barker N."/>
            <person name="Li Z."/>
            <person name="Van de Peer Y."/>
            <person name="Mizrachi E."/>
        </authorList>
    </citation>
    <scope>NUCLEOTIDE SEQUENCE</scope>
    <source>
        <tissue evidence="8">Young leaves</tissue>
    </source>
</reference>
<accession>A0A9Q0QR69</accession>
<keyword evidence="9" id="KW-1185">Reference proteome</keyword>
<dbReference type="GO" id="GO:0071555">
    <property type="term" value="P:cell wall organization"/>
    <property type="evidence" value="ECO:0007669"/>
    <property type="project" value="UniProtKB-KW"/>
</dbReference>
<dbReference type="GO" id="GO:0030244">
    <property type="term" value="P:cellulose biosynthetic process"/>
    <property type="evidence" value="ECO:0007669"/>
    <property type="project" value="InterPro"/>
</dbReference>
<keyword evidence="2" id="KW-0328">Glycosyltransferase</keyword>
<keyword evidence="5" id="KW-1133">Transmembrane helix</keyword>
<sequence>MAKFVMPLNTMEFGMEQTNLVFFASEKEMAMVTSSWRFDRHVRYIDLKAHSRSTMAMVNVGLRVDSRLRSSVNNLSTNLSSGVHVQAGLLSHVHADSHGDQGSERAVSVPVPEKMTDRSVVGDVVSHLERNQEDFEKFLGFHSLETQGDRLGTNLLTKVETNLCLGGVLLGMDLDEGGDIVHIPVVIDGDDGQFADPNEAQPIVEAHKVVQPGVSPVPIVALSESGTAIQSDIVNVQMNSGVAGVAAMDLWREVLVCGHMLQRLRIRLRLWEENADWIEFYPREISRILLSKMMEEVKLGEQPEPWISIGDVHGGAVECNEADIDNVCRRRVMGVDAGDSSVVPAGKNMQLGHTFHPAKILLQQQKAVAVASQTEFARKWVSFYKKFSIEPRAPETYFSLKMDYLKDKVQPTFVKECQAMKREYEEFKVRINALVAEVIKVPPEGWIMQDGTPWPGNNTKDHPGMIQVFLAHSGGHDIEGNELPCHGIQGNEFLFLKIRN</sequence>
<proteinExistence type="predicted"/>
<gene>
    <name evidence="8" type="ORF">NE237_015711</name>
</gene>
<organism evidence="8 9">
    <name type="scientific">Protea cynaroides</name>
    <dbReference type="NCBI Taxonomy" id="273540"/>
    <lineage>
        <taxon>Eukaryota</taxon>
        <taxon>Viridiplantae</taxon>
        <taxon>Streptophyta</taxon>
        <taxon>Embryophyta</taxon>
        <taxon>Tracheophyta</taxon>
        <taxon>Spermatophyta</taxon>
        <taxon>Magnoliopsida</taxon>
        <taxon>Proteales</taxon>
        <taxon>Proteaceae</taxon>
        <taxon>Protea</taxon>
    </lineage>
</organism>
<evidence type="ECO:0000256" key="3">
    <source>
        <dbReference type="ARBA" id="ARBA00022679"/>
    </source>
</evidence>
<comment type="caution">
    <text evidence="8">The sequence shown here is derived from an EMBL/GenBank/DDBJ whole genome shotgun (WGS) entry which is preliminary data.</text>
</comment>
<evidence type="ECO:0000313" key="8">
    <source>
        <dbReference type="EMBL" id="KAJ4969010.1"/>
    </source>
</evidence>
<dbReference type="InterPro" id="IPR005150">
    <property type="entry name" value="Cellulose_synth"/>
</dbReference>
<evidence type="ECO:0000256" key="2">
    <source>
        <dbReference type="ARBA" id="ARBA00022676"/>
    </source>
</evidence>
<protein>
    <submittedName>
        <fullName evidence="8">Uncharacterized protein</fullName>
    </submittedName>
</protein>
<evidence type="ECO:0000256" key="6">
    <source>
        <dbReference type="ARBA" id="ARBA00023136"/>
    </source>
</evidence>
<dbReference type="GO" id="GO:0016760">
    <property type="term" value="F:cellulose synthase (UDP-forming) activity"/>
    <property type="evidence" value="ECO:0007669"/>
    <property type="project" value="InterPro"/>
</dbReference>
<evidence type="ECO:0000256" key="7">
    <source>
        <dbReference type="ARBA" id="ARBA00023316"/>
    </source>
</evidence>
<dbReference type="Pfam" id="PF03552">
    <property type="entry name" value="Cellulose_synt"/>
    <property type="match status" value="1"/>
</dbReference>
<dbReference type="PANTHER" id="PTHR13301">
    <property type="entry name" value="X-BOX TRANSCRIPTION FACTOR-RELATED"/>
    <property type="match status" value="1"/>
</dbReference>
<evidence type="ECO:0000256" key="4">
    <source>
        <dbReference type="ARBA" id="ARBA00022692"/>
    </source>
</evidence>